<dbReference type="InterPro" id="IPR024449">
    <property type="entry name" value="Anti-sigma_RsgI_N"/>
</dbReference>
<dbReference type="GO" id="GO:0005886">
    <property type="term" value="C:plasma membrane"/>
    <property type="evidence" value="ECO:0007669"/>
    <property type="project" value="UniProtKB-SubCell"/>
</dbReference>
<comment type="subcellular location">
    <subcellularLocation>
        <location evidence="1">Cell membrane</location>
        <topology evidence="1">Single-pass membrane protein</topology>
    </subcellularLocation>
</comment>
<keyword evidence="4 7" id="KW-1133">Transmembrane helix</keyword>
<evidence type="ECO:0000256" key="6">
    <source>
        <dbReference type="SAM" id="MobiDB-lite"/>
    </source>
</evidence>
<dbReference type="Pfam" id="PF23750">
    <property type="entry name" value="RsgI_M"/>
    <property type="match status" value="1"/>
</dbReference>
<evidence type="ECO:0000256" key="4">
    <source>
        <dbReference type="ARBA" id="ARBA00022989"/>
    </source>
</evidence>
<reference evidence="9 10" key="1">
    <citation type="submission" date="2020-07" db="EMBL/GenBank/DDBJ databases">
        <title>Genomic Encyclopedia of Type Strains, Phase IV (KMG-IV): sequencing the most valuable type-strain genomes for metagenomic binning, comparative biology and taxonomic classification.</title>
        <authorList>
            <person name="Goeker M."/>
        </authorList>
    </citation>
    <scope>NUCLEOTIDE SEQUENCE [LARGE SCALE GENOMIC DNA]</scope>
    <source>
        <strain evidence="9 10">DSM 25220</strain>
    </source>
</reference>
<accession>A0A7V9Z2F0</accession>
<dbReference type="RefSeq" id="WP_181538446.1">
    <property type="nucleotide sequence ID" value="NZ_JACDUU010000008.1"/>
</dbReference>
<feature type="compositionally biased region" description="Basic and acidic residues" evidence="6">
    <location>
        <begin position="376"/>
        <end position="402"/>
    </location>
</feature>
<gene>
    <name evidence="9" type="ORF">HNQ85_003002</name>
</gene>
<evidence type="ECO:0000313" key="10">
    <source>
        <dbReference type="Proteomes" id="UP000580891"/>
    </source>
</evidence>
<dbReference type="InterPro" id="IPR055431">
    <property type="entry name" value="RsgI_M"/>
</dbReference>
<evidence type="ECO:0000256" key="1">
    <source>
        <dbReference type="ARBA" id="ARBA00004162"/>
    </source>
</evidence>
<dbReference type="EMBL" id="JACDUU010000008">
    <property type="protein sequence ID" value="MBA2872690.1"/>
    <property type="molecule type" value="Genomic_DNA"/>
</dbReference>
<keyword evidence="2" id="KW-1003">Cell membrane</keyword>
<feature type="domain" description="RsgI N-terminal anti-sigma" evidence="8">
    <location>
        <begin position="2"/>
        <end position="49"/>
    </location>
</feature>
<feature type="compositionally biased region" description="Basic and acidic residues" evidence="6">
    <location>
        <begin position="354"/>
        <end position="370"/>
    </location>
</feature>
<keyword evidence="10" id="KW-1185">Reference proteome</keyword>
<sequence>MKRGIVLEVDEDFITLLTPEGEFIQVKKEGTYQIGEEVEKLPIQRQRMKKKIFRFSSFKMALTSMVAVCFLVFTMFSGSTSNKVYAYLSIDINPSIEIAVNRDLKVVKIKGYNQDGKMIVTRLSDWQGEPFVDITKEIIELSIKNGYLQEGEEVLITTVKKETNRSSSQQLVKELNEVKQSYKAKDIIVTTKTSTLEVRKEAVEKGFTTGKYLRLTEKVKEKRESNLQSLPSDEEGKKEVPTVPSGSETDRAKDTVPSQLNNSDTKEQREQWNPSQQVPSHVEEKEEQFGKVQAPPFYRPEEKKDKFQEKEEKEQEKKEKKLEQKQGKREREHEQKWEKREREHEQKWEKRKREHEQKQGKKEREHERKWEKRKREHEQKQEKREKKWREDDDKEHEHRDKE</sequence>
<evidence type="ECO:0000259" key="8">
    <source>
        <dbReference type="PROSITE" id="PS51849"/>
    </source>
</evidence>
<evidence type="ECO:0000256" key="2">
    <source>
        <dbReference type="ARBA" id="ARBA00022475"/>
    </source>
</evidence>
<evidence type="ECO:0000256" key="5">
    <source>
        <dbReference type="ARBA" id="ARBA00023136"/>
    </source>
</evidence>
<keyword evidence="3 7" id="KW-0812">Transmembrane</keyword>
<comment type="caution">
    <text evidence="9">The sequence shown here is derived from an EMBL/GenBank/DDBJ whole genome shotgun (WGS) entry which is preliminary data.</text>
</comment>
<proteinExistence type="predicted"/>
<dbReference type="Pfam" id="PF12791">
    <property type="entry name" value="RsgI_N"/>
    <property type="match status" value="1"/>
</dbReference>
<keyword evidence="5 7" id="KW-0472">Membrane</keyword>
<protein>
    <recommendedName>
        <fullName evidence="8">RsgI N-terminal anti-sigma domain-containing protein</fullName>
    </recommendedName>
</protein>
<evidence type="ECO:0000256" key="3">
    <source>
        <dbReference type="ARBA" id="ARBA00022692"/>
    </source>
</evidence>
<name>A0A7V9Z2F0_9BACL</name>
<dbReference type="AlphaFoldDB" id="A0A7V9Z2F0"/>
<evidence type="ECO:0000313" key="9">
    <source>
        <dbReference type="EMBL" id="MBA2872690.1"/>
    </source>
</evidence>
<organism evidence="9 10">
    <name type="scientific">[Anoxybacillus] calidus</name>
    <dbReference type="NCBI Taxonomy" id="575178"/>
    <lineage>
        <taxon>Bacteria</taxon>
        <taxon>Bacillati</taxon>
        <taxon>Bacillota</taxon>
        <taxon>Bacilli</taxon>
        <taxon>Bacillales</taxon>
        <taxon>Anoxybacillaceae</taxon>
        <taxon>Paranoxybacillus</taxon>
    </lineage>
</organism>
<dbReference type="PROSITE" id="PS51849">
    <property type="entry name" value="RSGI_N"/>
    <property type="match status" value="1"/>
</dbReference>
<feature type="compositionally biased region" description="Basic and acidic residues" evidence="6">
    <location>
        <begin position="299"/>
        <end position="348"/>
    </location>
</feature>
<dbReference type="Proteomes" id="UP000580891">
    <property type="component" value="Unassembled WGS sequence"/>
</dbReference>
<feature type="region of interest" description="Disordered" evidence="6">
    <location>
        <begin position="221"/>
        <end position="402"/>
    </location>
</feature>
<feature type="transmembrane region" description="Helical" evidence="7">
    <location>
        <begin position="52"/>
        <end position="76"/>
    </location>
</feature>
<evidence type="ECO:0000256" key="7">
    <source>
        <dbReference type="SAM" id="Phobius"/>
    </source>
</evidence>